<dbReference type="PANTHER" id="PTHR42895">
    <property type="entry name" value="IRON-SULFUR CLUSTER-BINDING PROTEIN-RELATED"/>
    <property type="match status" value="1"/>
</dbReference>
<evidence type="ECO:0000313" key="1">
    <source>
        <dbReference type="EMBL" id="GER92758.1"/>
    </source>
</evidence>
<proteinExistence type="predicted"/>
<name>A0A5J4KSU6_9ZZZZ</name>
<comment type="caution">
    <text evidence="1">The sequence shown here is derived from an EMBL/GenBank/DDBJ whole genome shotgun (WGS) entry which is preliminary data.</text>
</comment>
<protein>
    <recommendedName>
        <fullName evidence="2">4Fe-4S ferredoxin</fullName>
    </recommendedName>
</protein>
<gene>
    <name evidence="1" type="ORF">A45J_0483</name>
</gene>
<sequence>MINECPSCSTIGVVQDTSGTDYKLSHWPIQIKLIGTVAPFLNNADLLVAADCTAFAGSDVYRNCMKDKKVLIGCPKLDDAMFYVEKFTEIFSNIPIQKVTCLRMEVPCCGGMTAILKEAINRSGKNIPLTEMIVGVKGNLLKQGE</sequence>
<reference evidence="1" key="1">
    <citation type="submission" date="2019-10" db="EMBL/GenBank/DDBJ databases">
        <title>Metagenomic sequencing of thiosulfate-disproportionating enrichment culture.</title>
        <authorList>
            <person name="Umezawa K."/>
            <person name="Kojima H."/>
            <person name="Fukui M."/>
        </authorList>
    </citation>
    <scope>NUCLEOTIDE SEQUENCE</scope>
    <source>
        <strain evidence="1">45J</strain>
    </source>
</reference>
<accession>A0A5J4KSU6</accession>
<dbReference type="EMBL" id="BLAB01000001">
    <property type="protein sequence ID" value="GER92758.1"/>
    <property type="molecule type" value="Genomic_DNA"/>
</dbReference>
<dbReference type="InterPro" id="IPR052911">
    <property type="entry name" value="Corrinoid_activation_enz"/>
</dbReference>
<dbReference type="PANTHER" id="PTHR42895:SF1">
    <property type="entry name" value="IRON-SULFUR CLUSTER PROTEIN"/>
    <property type="match status" value="1"/>
</dbReference>
<dbReference type="AlphaFoldDB" id="A0A5J4KSU6"/>
<evidence type="ECO:0008006" key="2">
    <source>
        <dbReference type="Google" id="ProtNLM"/>
    </source>
</evidence>
<organism evidence="1">
    <name type="scientific">hot springs metagenome</name>
    <dbReference type="NCBI Taxonomy" id="433727"/>
    <lineage>
        <taxon>unclassified sequences</taxon>
        <taxon>metagenomes</taxon>
        <taxon>ecological metagenomes</taxon>
    </lineage>
</organism>